<dbReference type="Gene3D" id="3.40.630.30">
    <property type="match status" value="1"/>
</dbReference>
<name>A0A0J1FLJ9_9BURK</name>
<protein>
    <submittedName>
        <fullName evidence="2">Acetyltransferase</fullName>
    </submittedName>
</protein>
<accession>A0A0J1FLJ9</accession>
<dbReference type="AlphaFoldDB" id="A0A0J1FLJ9"/>
<dbReference type="Pfam" id="PF13302">
    <property type="entry name" value="Acetyltransf_3"/>
    <property type="match status" value="1"/>
</dbReference>
<evidence type="ECO:0000313" key="3">
    <source>
        <dbReference type="Proteomes" id="UP000035963"/>
    </source>
</evidence>
<dbReference type="OrthoDB" id="7852312at2"/>
<organism evidence="2 3">
    <name type="scientific">Caballeronia mineralivorans PML1(12)</name>
    <dbReference type="NCBI Taxonomy" id="908627"/>
    <lineage>
        <taxon>Bacteria</taxon>
        <taxon>Pseudomonadati</taxon>
        <taxon>Pseudomonadota</taxon>
        <taxon>Betaproteobacteria</taxon>
        <taxon>Burkholderiales</taxon>
        <taxon>Burkholderiaceae</taxon>
        <taxon>Caballeronia</taxon>
    </lineage>
</organism>
<sequence length="197" mass="21790">MNAHTTGQGARPDAASTVGAATPSACWLREPDGDDVNTIQAWLAQPAISQWFDFGLGRQQLSTLALHLMLHSQRHHIRMFGRTGHALASGLVAVSDVTHAFGTGPFWVLRDRSRPTYPGMTCDASSRVLHDTFTRYGLHCITAWAVQDNVRSQRLLERIGFRRIGLQRACHLMGGELFGRILYDLTPEDLADKGSRP</sequence>
<dbReference type="RefSeq" id="WP_047897908.1">
    <property type="nucleotide sequence ID" value="NZ_AEJF01000249.1"/>
</dbReference>
<reference evidence="2 3" key="1">
    <citation type="journal article" date="2015" name="Genome Announc.">
        <title>Draft Genome Sequence of Burkholderia sp. Strain PML1(12), an Ectomycorrhizosphere-Inhabiting Bacterium with Effective Mineral-Weathering Ability.</title>
        <authorList>
            <person name="Uroz S."/>
            <person name="Oger P."/>
        </authorList>
    </citation>
    <scope>NUCLEOTIDE SEQUENCE [LARGE SCALE GENOMIC DNA]</scope>
    <source>
        <strain evidence="3">PML1(12)</strain>
    </source>
</reference>
<dbReference type="EMBL" id="AEJF01000249">
    <property type="protein sequence ID" value="KLU20573.1"/>
    <property type="molecule type" value="Genomic_DNA"/>
</dbReference>
<gene>
    <name evidence="2" type="ORF">EOS_40720</name>
</gene>
<dbReference type="PATRIC" id="fig|908627.4.peg.9142"/>
<evidence type="ECO:0000259" key="1">
    <source>
        <dbReference type="Pfam" id="PF13302"/>
    </source>
</evidence>
<dbReference type="InterPro" id="IPR000182">
    <property type="entry name" value="GNAT_dom"/>
</dbReference>
<comment type="caution">
    <text evidence="2">The sequence shown here is derived from an EMBL/GenBank/DDBJ whole genome shotgun (WGS) entry which is preliminary data.</text>
</comment>
<dbReference type="GO" id="GO:0016747">
    <property type="term" value="F:acyltransferase activity, transferring groups other than amino-acyl groups"/>
    <property type="evidence" value="ECO:0007669"/>
    <property type="project" value="InterPro"/>
</dbReference>
<dbReference type="Proteomes" id="UP000035963">
    <property type="component" value="Unassembled WGS sequence"/>
</dbReference>
<feature type="domain" description="N-acetyltransferase" evidence="1">
    <location>
        <begin position="28"/>
        <end position="162"/>
    </location>
</feature>
<evidence type="ECO:0000313" key="2">
    <source>
        <dbReference type="EMBL" id="KLU20573.1"/>
    </source>
</evidence>
<proteinExistence type="predicted"/>
<keyword evidence="3" id="KW-1185">Reference proteome</keyword>
<dbReference type="SUPFAM" id="SSF55729">
    <property type="entry name" value="Acyl-CoA N-acyltransferases (Nat)"/>
    <property type="match status" value="1"/>
</dbReference>
<dbReference type="InterPro" id="IPR016181">
    <property type="entry name" value="Acyl_CoA_acyltransferase"/>
</dbReference>
<keyword evidence="2" id="KW-0808">Transferase</keyword>